<evidence type="ECO:0000313" key="1">
    <source>
        <dbReference type="EMBL" id="CDW25574.1"/>
    </source>
</evidence>
<organism evidence="1">
    <name type="scientific">Lepeophtheirus salmonis</name>
    <name type="common">Salmon louse</name>
    <name type="synonym">Caligus salmonis</name>
    <dbReference type="NCBI Taxonomy" id="72036"/>
    <lineage>
        <taxon>Eukaryota</taxon>
        <taxon>Metazoa</taxon>
        <taxon>Ecdysozoa</taxon>
        <taxon>Arthropoda</taxon>
        <taxon>Crustacea</taxon>
        <taxon>Multicrustacea</taxon>
        <taxon>Hexanauplia</taxon>
        <taxon>Copepoda</taxon>
        <taxon>Siphonostomatoida</taxon>
        <taxon>Caligidae</taxon>
        <taxon>Lepeophtheirus</taxon>
    </lineage>
</organism>
<protein>
    <submittedName>
        <fullName evidence="1">Uncharacterized protein</fullName>
    </submittedName>
</protein>
<dbReference type="AlphaFoldDB" id="A0A0K2TI13"/>
<proteinExistence type="predicted"/>
<name>A0A0K2TI13_LEPSM</name>
<dbReference type="EMBL" id="HACA01008213">
    <property type="protein sequence ID" value="CDW25574.1"/>
    <property type="molecule type" value="Transcribed_RNA"/>
</dbReference>
<sequence length="71" mass="7986">MWGFFLLFEPGVDVVDRSPGVSHELDDSSMACTSEFDETGSFGLLHDYKCYGAKKSEEYNTQDCNFFIGTL</sequence>
<accession>A0A0K2TI13</accession>
<reference evidence="1" key="1">
    <citation type="submission" date="2014-05" db="EMBL/GenBank/DDBJ databases">
        <authorList>
            <person name="Chronopoulou M."/>
        </authorList>
    </citation>
    <scope>NUCLEOTIDE SEQUENCE</scope>
    <source>
        <tissue evidence="1">Whole organism</tissue>
    </source>
</reference>